<dbReference type="InterPro" id="IPR045584">
    <property type="entry name" value="Pilin-like"/>
</dbReference>
<reference evidence="4 5" key="1">
    <citation type="submission" date="2019-02" db="EMBL/GenBank/DDBJ databases">
        <title>Deep-cultivation of Planctomycetes and their phenomic and genomic characterization uncovers novel biology.</title>
        <authorList>
            <person name="Wiegand S."/>
            <person name="Jogler M."/>
            <person name="Boedeker C."/>
            <person name="Pinto D."/>
            <person name="Vollmers J."/>
            <person name="Rivas-Marin E."/>
            <person name="Kohn T."/>
            <person name="Peeters S.H."/>
            <person name="Heuer A."/>
            <person name="Rast P."/>
            <person name="Oberbeckmann S."/>
            <person name="Bunk B."/>
            <person name="Jeske O."/>
            <person name="Meyerdierks A."/>
            <person name="Storesund J.E."/>
            <person name="Kallscheuer N."/>
            <person name="Luecker S."/>
            <person name="Lage O.M."/>
            <person name="Pohl T."/>
            <person name="Merkel B.J."/>
            <person name="Hornburger P."/>
            <person name="Mueller R.-W."/>
            <person name="Bruemmer F."/>
            <person name="Labrenz M."/>
            <person name="Spormann A.M."/>
            <person name="Op den Camp H."/>
            <person name="Overmann J."/>
            <person name="Amann R."/>
            <person name="Jetten M.S.M."/>
            <person name="Mascher T."/>
            <person name="Medema M.H."/>
            <person name="Devos D.P."/>
            <person name="Kaster A.-K."/>
            <person name="Ovreas L."/>
            <person name="Rohde M."/>
            <person name="Galperin M.Y."/>
            <person name="Jogler C."/>
        </authorList>
    </citation>
    <scope>NUCLEOTIDE SEQUENCE [LARGE SCALE GENOMIC DNA]</scope>
    <source>
        <strain evidence="4 5">CA12</strain>
    </source>
</reference>
<keyword evidence="2" id="KW-1133">Transmembrane helix</keyword>
<dbReference type="EMBL" id="CP036265">
    <property type="protein sequence ID" value="QDT14161.1"/>
    <property type="molecule type" value="Genomic_DNA"/>
</dbReference>
<dbReference type="AlphaFoldDB" id="A0A517P462"/>
<organism evidence="4 5">
    <name type="scientific">Alienimonas californiensis</name>
    <dbReference type="NCBI Taxonomy" id="2527989"/>
    <lineage>
        <taxon>Bacteria</taxon>
        <taxon>Pseudomonadati</taxon>
        <taxon>Planctomycetota</taxon>
        <taxon>Planctomycetia</taxon>
        <taxon>Planctomycetales</taxon>
        <taxon>Planctomycetaceae</taxon>
        <taxon>Alienimonas</taxon>
    </lineage>
</organism>
<dbReference type="KEGG" id="acaf:CA12_02290"/>
<dbReference type="PANTHER" id="PTHR30093">
    <property type="entry name" value="GENERAL SECRETION PATHWAY PROTEIN G"/>
    <property type="match status" value="1"/>
</dbReference>
<evidence type="ECO:0000256" key="2">
    <source>
        <dbReference type="SAM" id="Phobius"/>
    </source>
</evidence>
<keyword evidence="2" id="KW-0812">Transmembrane</keyword>
<feature type="domain" description="DUF1559" evidence="3">
    <location>
        <begin position="46"/>
        <end position="354"/>
    </location>
</feature>
<gene>
    <name evidence="4" type="ORF">CA12_02290</name>
</gene>
<dbReference type="PROSITE" id="PS00409">
    <property type="entry name" value="PROKAR_NTER_METHYL"/>
    <property type="match status" value="1"/>
</dbReference>
<dbReference type="Pfam" id="PF07596">
    <property type="entry name" value="SBP_bac_10"/>
    <property type="match status" value="1"/>
</dbReference>
<evidence type="ECO:0000313" key="4">
    <source>
        <dbReference type="EMBL" id="QDT14161.1"/>
    </source>
</evidence>
<dbReference type="InterPro" id="IPR012902">
    <property type="entry name" value="N_methyl_site"/>
</dbReference>
<name>A0A517P462_9PLAN</name>
<dbReference type="PANTHER" id="PTHR30093:SF2">
    <property type="entry name" value="TYPE II SECRETION SYSTEM PROTEIN H"/>
    <property type="match status" value="1"/>
</dbReference>
<dbReference type="Gene3D" id="3.30.700.10">
    <property type="entry name" value="Glycoprotein, Type 4 Pilin"/>
    <property type="match status" value="1"/>
</dbReference>
<feature type="region of interest" description="Disordered" evidence="1">
    <location>
        <begin position="373"/>
        <end position="392"/>
    </location>
</feature>
<evidence type="ECO:0000259" key="3">
    <source>
        <dbReference type="Pfam" id="PF07596"/>
    </source>
</evidence>
<accession>A0A517P462</accession>
<evidence type="ECO:0000313" key="5">
    <source>
        <dbReference type="Proteomes" id="UP000318741"/>
    </source>
</evidence>
<evidence type="ECO:0000256" key="1">
    <source>
        <dbReference type="SAM" id="MobiDB-lite"/>
    </source>
</evidence>
<dbReference type="RefSeq" id="WP_145356782.1">
    <property type="nucleotide sequence ID" value="NZ_CP036265.1"/>
</dbReference>
<sequence length="392" mass="41103">MKFPRPCRPHAFARRGSVRTGFTLIELLVVISIIAVLISLVAPAVQQARAAARLMQCQNNVKQITLALTNKATSDSGKLPHIRDGVYRLAPASAGAAGADAAVGARNTWPRAILPQMDARSQDRTINSLEELHLTAATAAPFTNRIAVLGLGTGQIKSYICPDDSANSGANFGLSYRANGGYFVDSIVPNVDGTGSDPGSHRPNSYTWVVAGALAPNKTDVHLKSGAMHNPIGGDVDAAGGASAQLTLDQIGNWDGTTNTMWISENDTAANWLNDNTFGLAFGAVLPDDGWVVEFPGDSAPAGPYGTFTEPGRPNAKFNSNVPRPRPSSEHSGGAIIVGFCDGRATSFNDTIARDVYLRLISSGGSTLVFPRNGGARSGMPLQAPVSSSDYD</sequence>
<feature type="transmembrane region" description="Helical" evidence="2">
    <location>
        <begin position="21"/>
        <end position="45"/>
    </location>
</feature>
<dbReference type="Pfam" id="PF07963">
    <property type="entry name" value="N_methyl"/>
    <property type="match status" value="1"/>
</dbReference>
<keyword evidence="2" id="KW-0472">Membrane</keyword>
<dbReference type="Proteomes" id="UP000318741">
    <property type="component" value="Chromosome"/>
</dbReference>
<dbReference type="InterPro" id="IPR011453">
    <property type="entry name" value="DUF1559"/>
</dbReference>
<dbReference type="NCBIfam" id="TIGR02532">
    <property type="entry name" value="IV_pilin_GFxxxE"/>
    <property type="match status" value="1"/>
</dbReference>
<proteinExistence type="predicted"/>
<protein>
    <recommendedName>
        <fullName evidence="3">DUF1559 domain-containing protein</fullName>
    </recommendedName>
</protein>
<dbReference type="OrthoDB" id="269098at2"/>
<keyword evidence="5" id="KW-1185">Reference proteome</keyword>
<dbReference type="SUPFAM" id="SSF54523">
    <property type="entry name" value="Pili subunits"/>
    <property type="match status" value="1"/>
</dbReference>